<dbReference type="HAMAP" id="MF_01307_B">
    <property type="entry name" value="Ribosomal_uS5_B"/>
    <property type="match status" value="1"/>
</dbReference>
<dbReference type="Gene3D" id="3.30.230.10">
    <property type="match status" value="1"/>
</dbReference>
<dbReference type="Proteomes" id="UP000593591">
    <property type="component" value="Chromosome"/>
</dbReference>
<dbReference type="GO" id="GO:0042254">
    <property type="term" value="P:ribosome biogenesis"/>
    <property type="evidence" value="ECO:0007669"/>
    <property type="project" value="UniProtKB-ARBA"/>
</dbReference>
<evidence type="ECO:0000256" key="3">
    <source>
        <dbReference type="ARBA" id="ARBA00022730"/>
    </source>
</evidence>
<feature type="region of interest" description="Disordered" evidence="10">
    <location>
        <begin position="1"/>
        <end position="54"/>
    </location>
</feature>
<organism evidence="12 13">
    <name type="scientific">Treponema rectale</name>
    <dbReference type="NCBI Taxonomy" id="744512"/>
    <lineage>
        <taxon>Bacteria</taxon>
        <taxon>Pseudomonadati</taxon>
        <taxon>Spirochaetota</taxon>
        <taxon>Spirochaetia</taxon>
        <taxon>Spirochaetales</taxon>
        <taxon>Treponemataceae</taxon>
        <taxon>Treponema</taxon>
    </lineage>
</organism>
<sequence>MAEELNENVAPVEETEVKAEATEGGEKSAANAKGAKRFGNGGRRFNRERNPRGRKEEKLYEERVIKISRVAKTVKGGKRIRFTALVVIGDGKGKYGYGLGKSNEVPDAIKKALAAARKNLGKMYIAKGDTITHAVMGHFGATQVFLKPAPAGTGLVAGGAVRSILELAGIKNVYSKIYGARTQGNVVKATIDGLQQLKTYEQISETRYGKKVATSEEAK</sequence>
<dbReference type="InterPro" id="IPR005712">
    <property type="entry name" value="Ribosomal_uS5_bac-type"/>
</dbReference>
<evidence type="ECO:0000313" key="12">
    <source>
        <dbReference type="EMBL" id="QOS39582.1"/>
    </source>
</evidence>
<dbReference type="FunFam" id="3.30.160.20:FF:000001">
    <property type="entry name" value="30S ribosomal protein S5"/>
    <property type="match status" value="1"/>
</dbReference>
<gene>
    <name evidence="8" type="primary">rpsE</name>
    <name evidence="12" type="ORF">DYE49_03555</name>
</gene>
<dbReference type="SUPFAM" id="SSF54211">
    <property type="entry name" value="Ribosomal protein S5 domain 2-like"/>
    <property type="match status" value="1"/>
</dbReference>
<dbReference type="NCBIfam" id="TIGR01021">
    <property type="entry name" value="rpsE_bact"/>
    <property type="match status" value="1"/>
</dbReference>
<evidence type="ECO:0000256" key="6">
    <source>
        <dbReference type="ARBA" id="ARBA00023274"/>
    </source>
</evidence>
<protein>
    <recommendedName>
        <fullName evidence="7 8">Small ribosomal subunit protein uS5</fullName>
    </recommendedName>
</protein>
<evidence type="ECO:0000256" key="1">
    <source>
        <dbReference type="ARBA" id="ARBA00003093"/>
    </source>
</evidence>
<comment type="function">
    <text evidence="1 8">Located at the back of the 30S subunit body where it stabilizes the conformation of the head with respect to the body.</text>
</comment>
<evidence type="ECO:0000256" key="7">
    <source>
        <dbReference type="ARBA" id="ARBA00035255"/>
    </source>
</evidence>
<keyword evidence="5 8" id="KW-0689">Ribosomal protein</keyword>
<dbReference type="Pfam" id="PF00333">
    <property type="entry name" value="Ribosomal_S5"/>
    <property type="match status" value="1"/>
</dbReference>
<keyword evidence="3 8" id="KW-0699">rRNA-binding</keyword>
<evidence type="ECO:0000256" key="9">
    <source>
        <dbReference type="RuleBase" id="RU003823"/>
    </source>
</evidence>
<feature type="compositionally biased region" description="Basic and acidic residues" evidence="10">
    <location>
        <begin position="15"/>
        <end position="26"/>
    </location>
</feature>
<comment type="domain">
    <text evidence="8">The N-terminal domain interacts with the head of the 30S subunit; the C-terminal domain interacts with the body and contacts protein S4. The interaction surface between S4 and S5 is involved in control of translational fidelity.</text>
</comment>
<dbReference type="InterPro" id="IPR020568">
    <property type="entry name" value="Ribosomal_Su5_D2-typ_SF"/>
</dbReference>
<accession>A0A7M1XN80</accession>
<evidence type="ECO:0000313" key="13">
    <source>
        <dbReference type="Proteomes" id="UP000593591"/>
    </source>
</evidence>
<dbReference type="InterPro" id="IPR014721">
    <property type="entry name" value="Ribsml_uS5_D2-typ_fold_subgr"/>
</dbReference>
<dbReference type="PANTHER" id="PTHR48277:SF1">
    <property type="entry name" value="MITOCHONDRIAL RIBOSOMAL PROTEIN S5"/>
    <property type="match status" value="1"/>
</dbReference>
<dbReference type="PROSITE" id="PS50881">
    <property type="entry name" value="S5_DSRBD"/>
    <property type="match status" value="1"/>
</dbReference>
<dbReference type="PANTHER" id="PTHR48277">
    <property type="entry name" value="MITOCHONDRIAL RIBOSOMAL PROTEIN S5"/>
    <property type="match status" value="1"/>
</dbReference>
<feature type="domain" description="S5 DRBM" evidence="11">
    <location>
        <begin position="60"/>
        <end position="123"/>
    </location>
</feature>
<dbReference type="InterPro" id="IPR000851">
    <property type="entry name" value="Ribosomal_uS5"/>
</dbReference>
<dbReference type="Pfam" id="PF03719">
    <property type="entry name" value="Ribosomal_S5_C"/>
    <property type="match status" value="1"/>
</dbReference>
<dbReference type="GO" id="GO:0015935">
    <property type="term" value="C:small ribosomal subunit"/>
    <property type="evidence" value="ECO:0007669"/>
    <property type="project" value="InterPro"/>
</dbReference>
<evidence type="ECO:0000259" key="11">
    <source>
        <dbReference type="PROSITE" id="PS50881"/>
    </source>
</evidence>
<dbReference type="GO" id="GO:0005737">
    <property type="term" value="C:cytoplasm"/>
    <property type="evidence" value="ECO:0007669"/>
    <property type="project" value="UniProtKB-ARBA"/>
</dbReference>
<dbReference type="GO" id="GO:0003735">
    <property type="term" value="F:structural constituent of ribosome"/>
    <property type="evidence" value="ECO:0007669"/>
    <property type="project" value="UniProtKB-UniRule"/>
</dbReference>
<evidence type="ECO:0000256" key="5">
    <source>
        <dbReference type="ARBA" id="ARBA00022980"/>
    </source>
</evidence>
<proteinExistence type="inferred from homology"/>
<dbReference type="FunFam" id="3.30.230.10:FF:000002">
    <property type="entry name" value="30S ribosomal protein S5"/>
    <property type="match status" value="1"/>
</dbReference>
<dbReference type="GO" id="GO:0019843">
    <property type="term" value="F:rRNA binding"/>
    <property type="evidence" value="ECO:0007669"/>
    <property type="project" value="UniProtKB-UniRule"/>
</dbReference>
<dbReference type="GO" id="GO:0006412">
    <property type="term" value="P:translation"/>
    <property type="evidence" value="ECO:0007669"/>
    <property type="project" value="UniProtKB-UniRule"/>
</dbReference>
<comment type="similarity">
    <text evidence="2 8 9">Belongs to the universal ribosomal protein uS5 family.</text>
</comment>
<evidence type="ECO:0000256" key="2">
    <source>
        <dbReference type="ARBA" id="ARBA00008945"/>
    </source>
</evidence>
<dbReference type="KEGG" id="trc:DYE49_03555"/>
<dbReference type="Gene3D" id="3.30.160.20">
    <property type="match status" value="1"/>
</dbReference>
<dbReference type="EMBL" id="CP031517">
    <property type="protein sequence ID" value="QOS39582.1"/>
    <property type="molecule type" value="Genomic_DNA"/>
</dbReference>
<reference evidence="12 13" key="1">
    <citation type="submission" date="2018-08" db="EMBL/GenBank/DDBJ databases">
        <title>The first complete genome of Treponema rectale (CHPAT), a commensal spirochete of the bovine rectum.</title>
        <authorList>
            <person name="Staton G.J."/>
            <person name="Clegg S.R."/>
            <person name="Carter S.D."/>
            <person name="Radford A.D."/>
            <person name="Darby A."/>
            <person name="Hall N."/>
            <person name="Birtles R.J."/>
            <person name="Evans N.J."/>
        </authorList>
    </citation>
    <scope>NUCLEOTIDE SEQUENCE [LARGE SCALE GENOMIC DNA]</scope>
    <source>
        <strain evidence="12 13">CHPA</strain>
    </source>
</reference>
<name>A0A7M1XN80_9SPIR</name>
<comment type="function">
    <text evidence="8">With S4 and S12 plays an important role in translational accuracy.</text>
</comment>
<feature type="compositionally biased region" description="Basic and acidic residues" evidence="10">
    <location>
        <begin position="45"/>
        <end position="54"/>
    </location>
</feature>
<keyword evidence="6 8" id="KW-0687">Ribonucleoprotein</keyword>
<comment type="subunit">
    <text evidence="8">Part of the 30S ribosomal subunit. Contacts proteins S4 and S8.</text>
</comment>
<evidence type="ECO:0000256" key="8">
    <source>
        <dbReference type="HAMAP-Rule" id="MF_01307"/>
    </source>
</evidence>
<dbReference type="SUPFAM" id="SSF54768">
    <property type="entry name" value="dsRNA-binding domain-like"/>
    <property type="match status" value="1"/>
</dbReference>
<evidence type="ECO:0000256" key="4">
    <source>
        <dbReference type="ARBA" id="ARBA00022884"/>
    </source>
</evidence>
<keyword evidence="4 8" id="KW-0694">RNA-binding</keyword>
<dbReference type="InterPro" id="IPR005324">
    <property type="entry name" value="Ribosomal_uS5_C"/>
</dbReference>
<evidence type="ECO:0000256" key="10">
    <source>
        <dbReference type="SAM" id="MobiDB-lite"/>
    </source>
</evidence>
<dbReference type="InterPro" id="IPR013810">
    <property type="entry name" value="Ribosomal_uS5_N"/>
</dbReference>
<dbReference type="AlphaFoldDB" id="A0A7M1XN80"/>